<keyword evidence="7" id="KW-1185">Reference proteome</keyword>
<dbReference type="Pfam" id="PF15430">
    <property type="entry name" value="SVWC"/>
    <property type="match status" value="1"/>
</dbReference>
<proteinExistence type="predicted"/>
<feature type="domain" description="Single" evidence="4">
    <location>
        <begin position="33"/>
        <end position="98"/>
    </location>
</feature>
<dbReference type="InParanoid" id="A0A1Y1KZ29"/>
<dbReference type="EMBL" id="VVIM01000008">
    <property type="protein sequence ID" value="KAB0794969.1"/>
    <property type="molecule type" value="Genomic_DNA"/>
</dbReference>
<dbReference type="PANTHER" id="PTHR39957">
    <property type="entry name" value="AT09846P1-RELATED"/>
    <property type="match status" value="1"/>
</dbReference>
<evidence type="ECO:0000256" key="2">
    <source>
        <dbReference type="ARBA" id="ARBA00022525"/>
    </source>
</evidence>
<feature type="signal peptide" evidence="3">
    <location>
        <begin position="1"/>
        <end position="19"/>
    </location>
</feature>
<reference evidence="5" key="1">
    <citation type="journal article" date="2016" name="Sci. Rep.">
        <title>Molecular characterization of firefly nuptial gifts: a multi-omics approach sheds light on postcopulatory sexual selection.</title>
        <authorList>
            <person name="Al-Wathiqui N."/>
            <person name="Fallon T.R."/>
            <person name="South A."/>
            <person name="Weng J.K."/>
            <person name="Lewis S.M."/>
        </authorList>
    </citation>
    <scope>NUCLEOTIDE SEQUENCE</scope>
</reference>
<dbReference type="InterPro" id="IPR029277">
    <property type="entry name" value="SVWC_dom"/>
</dbReference>
<dbReference type="FunCoup" id="A0A1Y1KZ29">
    <property type="interactions" value="61"/>
</dbReference>
<reference evidence="6" key="3">
    <citation type="submission" date="2019-08" db="EMBL/GenBank/DDBJ databases">
        <authorList>
            <consortium name="Photinus pyralis genome working group"/>
            <person name="Fallon T.R."/>
            <person name="Sander Lower S.E."/>
            <person name="Weng J.-K."/>
        </authorList>
    </citation>
    <scope>NUCLEOTIDE SEQUENCE</scope>
    <source>
        <strain evidence="6">1611_PpyrPB1</strain>
        <tissue evidence="6">Whole body</tissue>
    </source>
</reference>
<dbReference type="EMBL" id="GEZM01075332">
    <property type="protein sequence ID" value="JAV64137.1"/>
    <property type="molecule type" value="Transcribed_RNA"/>
</dbReference>
<feature type="chain" id="PRO_5033750467" description="Single domain-containing protein" evidence="3">
    <location>
        <begin position="20"/>
        <end position="99"/>
    </location>
</feature>
<organism evidence="5">
    <name type="scientific">Photinus pyralis</name>
    <name type="common">Common eastern firefly</name>
    <name type="synonym">Lampyris pyralis</name>
    <dbReference type="NCBI Taxonomy" id="7054"/>
    <lineage>
        <taxon>Eukaryota</taxon>
        <taxon>Metazoa</taxon>
        <taxon>Ecdysozoa</taxon>
        <taxon>Arthropoda</taxon>
        <taxon>Hexapoda</taxon>
        <taxon>Insecta</taxon>
        <taxon>Pterygota</taxon>
        <taxon>Neoptera</taxon>
        <taxon>Endopterygota</taxon>
        <taxon>Coleoptera</taxon>
        <taxon>Polyphaga</taxon>
        <taxon>Elateriformia</taxon>
        <taxon>Elateroidea</taxon>
        <taxon>Lampyridae</taxon>
        <taxon>Lampyrinae</taxon>
        <taxon>Photinus</taxon>
    </lineage>
</organism>
<dbReference type="GO" id="GO:0005576">
    <property type="term" value="C:extracellular region"/>
    <property type="evidence" value="ECO:0007669"/>
    <property type="project" value="UniProtKB-SubCell"/>
</dbReference>
<dbReference type="Proteomes" id="UP000327044">
    <property type="component" value="Unassembled WGS sequence"/>
</dbReference>
<evidence type="ECO:0000313" key="6">
    <source>
        <dbReference type="EMBL" id="KAB0794969.1"/>
    </source>
</evidence>
<evidence type="ECO:0000256" key="3">
    <source>
        <dbReference type="SAM" id="SignalP"/>
    </source>
</evidence>
<evidence type="ECO:0000259" key="4">
    <source>
        <dbReference type="SMART" id="SM01318"/>
    </source>
</evidence>
<accession>A0A1Y1KZ29</accession>
<gene>
    <name evidence="6" type="ORF">PPYR_11808</name>
</gene>
<evidence type="ECO:0000313" key="7">
    <source>
        <dbReference type="Proteomes" id="UP000327044"/>
    </source>
</evidence>
<dbReference type="InterPro" id="IPR053308">
    <property type="entry name" value="Vago-like"/>
</dbReference>
<dbReference type="AlphaFoldDB" id="A0A1Y1KZ29"/>
<dbReference type="PANTHER" id="PTHR39957:SF1">
    <property type="entry name" value="AT09846P1-RELATED"/>
    <property type="match status" value="1"/>
</dbReference>
<evidence type="ECO:0000313" key="5">
    <source>
        <dbReference type="EMBL" id="JAV64137.1"/>
    </source>
</evidence>
<keyword evidence="3" id="KW-0732">Signal</keyword>
<comment type="subcellular location">
    <subcellularLocation>
        <location evidence="1">Secreted</location>
    </subcellularLocation>
</comment>
<keyword evidence="2" id="KW-0964">Secreted</keyword>
<reference evidence="6 7" key="2">
    <citation type="journal article" date="2018" name="Elife">
        <title>Firefly genomes illuminate parallel origins of bioluminescence in beetles.</title>
        <authorList>
            <person name="Fallon T.R."/>
            <person name="Lower S.E."/>
            <person name="Chang C.H."/>
            <person name="Bessho-Uehara M."/>
            <person name="Martin G.J."/>
            <person name="Bewick A.J."/>
            <person name="Behringer M."/>
            <person name="Debat H.J."/>
            <person name="Wong I."/>
            <person name="Day J.C."/>
            <person name="Suvorov A."/>
            <person name="Silva C.J."/>
            <person name="Stanger-Hall K.F."/>
            <person name="Hall D.W."/>
            <person name="Schmitz R.J."/>
            <person name="Nelson D.R."/>
            <person name="Lewis S.M."/>
            <person name="Shigenobu S."/>
            <person name="Bybee S.M."/>
            <person name="Larracuente A.M."/>
            <person name="Oba Y."/>
            <person name="Weng J.K."/>
        </authorList>
    </citation>
    <scope>NUCLEOTIDE SEQUENCE [LARGE SCALE GENOMIC DNA]</scope>
    <source>
        <strain evidence="6">1611_PpyrPB1</strain>
        <tissue evidence="6">Whole body</tissue>
    </source>
</reference>
<name>A0A1Y1KZ29_PHOPY</name>
<protein>
    <recommendedName>
        <fullName evidence="4">Single domain-containing protein</fullName>
    </recommendedName>
</protein>
<sequence length="99" mass="10483">MKILITLVYISAVLSVALGWTSIEEVPVNSEYCESSDPSIGKVKIGVSQSATDCVRITCSPGTIDLAGCGVRSVSKPCYLGEKDLSKPYPDCCPKPICP</sequence>
<evidence type="ECO:0000256" key="1">
    <source>
        <dbReference type="ARBA" id="ARBA00004613"/>
    </source>
</evidence>
<dbReference type="SMART" id="SM01318">
    <property type="entry name" value="SVWC"/>
    <property type="match status" value="1"/>
</dbReference>